<dbReference type="SUPFAM" id="SSF56112">
    <property type="entry name" value="Protein kinase-like (PK-like)"/>
    <property type="match status" value="1"/>
</dbReference>
<dbReference type="GO" id="GO:0016740">
    <property type="term" value="F:transferase activity"/>
    <property type="evidence" value="ECO:0007669"/>
    <property type="project" value="UniProtKB-KW"/>
</dbReference>
<dbReference type="EMBL" id="FQXP01000003">
    <property type="protein sequence ID" value="SHH34022.1"/>
    <property type="molecule type" value="Genomic_DNA"/>
</dbReference>
<dbReference type="RefSeq" id="WP_072828814.1">
    <property type="nucleotide sequence ID" value="NZ_FQXP01000003.1"/>
</dbReference>
<accession>A0A1M5S5X4</accession>
<name>A0A1M5S5X4_9CLOT</name>
<organism evidence="2 3">
    <name type="scientific">Clostridium collagenovorans DSM 3089</name>
    <dbReference type="NCBI Taxonomy" id="1121306"/>
    <lineage>
        <taxon>Bacteria</taxon>
        <taxon>Bacillati</taxon>
        <taxon>Bacillota</taxon>
        <taxon>Clostridia</taxon>
        <taxon>Eubacteriales</taxon>
        <taxon>Clostridiaceae</taxon>
        <taxon>Clostridium</taxon>
    </lineage>
</organism>
<proteinExistence type="predicted"/>
<keyword evidence="3" id="KW-1185">Reference proteome</keyword>
<evidence type="ECO:0000259" key="1">
    <source>
        <dbReference type="Pfam" id="PF01636"/>
    </source>
</evidence>
<dbReference type="STRING" id="1121306.SAMN02745196_00054"/>
<reference evidence="2 3" key="1">
    <citation type="submission" date="2016-11" db="EMBL/GenBank/DDBJ databases">
        <authorList>
            <person name="Jaros S."/>
            <person name="Januszkiewicz K."/>
            <person name="Wedrychowicz H."/>
        </authorList>
    </citation>
    <scope>NUCLEOTIDE SEQUENCE [LARGE SCALE GENOMIC DNA]</scope>
    <source>
        <strain evidence="2 3">DSM 3089</strain>
    </source>
</reference>
<dbReference type="Pfam" id="PF01636">
    <property type="entry name" value="APH"/>
    <property type="match status" value="1"/>
</dbReference>
<dbReference type="PANTHER" id="PTHR21310">
    <property type="entry name" value="AMINOGLYCOSIDE PHOSPHOTRANSFERASE-RELATED-RELATED"/>
    <property type="match status" value="1"/>
</dbReference>
<dbReference type="OrthoDB" id="1908872at2"/>
<dbReference type="Gene3D" id="3.90.1200.10">
    <property type="match status" value="1"/>
</dbReference>
<dbReference type="Proteomes" id="UP000184526">
    <property type="component" value="Unassembled WGS sequence"/>
</dbReference>
<dbReference type="InterPro" id="IPR011009">
    <property type="entry name" value="Kinase-like_dom_sf"/>
</dbReference>
<protein>
    <submittedName>
        <fullName evidence="2">Phosphotransferase enzyme family protein</fullName>
    </submittedName>
</protein>
<evidence type="ECO:0000313" key="3">
    <source>
        <dbReference type="Proteomes" id="UP000184526"/>
    </source>
</evidence>
<dbReference type="InterPro" id="IPR002575">
    <property type="entry name" value="Aminoglycoside_PTrfase"/>
</dbReference>
<dbReference type="InterPro" id="IPR051678">
    <property type="entry name" value="AGP_Transferase"/>
</dbReference>
<keyword evidence="2" id="KW-0808">Transferase</keyword>
<gene>
    <name evidence="2" type="ORF">SAMN02745196_00054</name>
</gene>
<evidence type="ECO:0000313" key="2">
    <source>
        <dbReference type="EMBL" id="SHH34022.1"/>
    </source>
</evidence>
<sequence>MNYTEKDVENILSEVMVNEKFTITAVGNHSIGRHLVYKIYTGNSKYIFKIYYIKGKRIREINSLNILQNSGARVPKVIKYGEYHGHNWMISEYIDGVVLEGIFPNLDKENTLSIFKELGEFLGKIHSHMIFDYAANWDEKIKADNFKNYKIKKFEERIKEIENQDLPDKNLLFKAVAIIKEHYKELFSPTKFRLTHNDFDGRNVLVEERAGIYKVKAIIDFEQSYPDNCENDLANLYFKYFIENKEYEKYFMDEYCLYMKIDEDFHRKLKYYLILMVIEHCSWSYEKANDYYSENIEFLKKLL</sequence>
<dbReference type="AlphaFoldDB" id="A0A1M5S5X4"/>
<feature type="domain" description="Aminoglycoside phosphotransferase" evidence="1">
    <location>
        <begin position="35"/>
        <end position="256"/>
    </location>
</feature>